<organism evidence="1 2">
    <name type="scientific">Romboutsia timonensis</name>
    <dbReference type="NCBI Taxonomy" id="1776391"/>
    <lineage>
        <taxon>Bacteria</taxon>
        <taxon>Bacillati</taxon>
        <taxon>Bacillota</taxon>
        <taxon>Clostridia</taxon>
        <taxon>Peptostreptococcales</taxon>
        <taxon>Peptostreptococcaceae</taxon>
        <taxon>Romboutsia</taxon>
    </lineage>
</organism>
<reference evidence="1" key="1">
    <citation type="journal article" date="2021" name="PeerJ">
        <title>Extensive microbial diversity within the chicken gut microbiome revealed by metagenomics and culture.</title>
        <authorList>
            <person name="Gilroy R."/>
            <person name="Ravi A."/>
            <person name="Getino M."/>
            <person name="Pursley I."/>
            <person name="Horton D.L."/>
            <person name="Alikhan N.F."/>
            <person name="Baker D."/>
            <person name="Gharbi K."/>
            <person name="Hall N."/>
            <person name="Watson M."/>
            <person name="Adriaenssens E.M."/>
            <person name="Foster-Nyarko E."/>
            <person name="Jarju S."/>
            <person name="Secka A."/>
            <person name="Antonio M."/>
            <person name="Oren A."/>
            <person name="Chaudhuri R.R."/>
            <person name="La Ragione R."/>
            <person name="Hildebrand F."/>
            <person name="Pallen M.J."/>
        </authorList>
    </citation>
    <scope>NUCLEOTIDE SEQUENCE</scope>
    <source>
        <strain evidence="1">1277</strain>
    </source>
</reference>
<gene>
    <name evidence="1" type="ORF">K8V90_05380</name>
</gene>
<comment type="caution">
    <text evidence="1">The sequence shown here is derived from an EMBL/GenBank/DDBJ whole genome shotgun (WGS) entry which is preliminary data.</text>
</comment>
<sequence length="46" mass="5609">MNNKKKSMTVRLTEKEFKEIKIKLINDDKSFQEYVMELIKRDMKGE</sequence>
<accession>A0A921N0T1</accession>
<dbReference type="Proteomes" id="UP000776700">
    <property type="component" value="Unassembled WGS sequence"/>
</dbReference>
<dbReference type="EMBL" id="DYUB01000173">
    <property type="protein sequence ID" value="HJG96517.1"/>
    <property type="molecule type" value="Genomic_DNA"/>
</dbReference>
<evidence type="ECO:0000313" key="1">
    <source>
        <dbReference type="EMBL" id="HJG96517.1"/>
    </source>
</evidence>
<evidence type="ECO:0000313" key="2">
    <source>
        <dbReference type="Proteomes" id="UP000776700"/>
    </source>
</evidence>
<proteinExistence type="predicted"/>
<reference evidence="1" key="2">
    <citation type="submission" date="2021-09" db="EMBL/GenBank/DDBJ databases">
        <authorList>
            <person name="Gilroy R."/>
        </authorList>
    </citation>
    <scope>NUCLEOTIDE SEQUENCE</scope>
    <source>
        <strain evidence="1">1277</strain>
    </source>
</reference>
<dbReference type="AlphaFoldDB" id="A0A921N0T1"/>
<name>A0A921N0T1_9FIRM</name>
<protein>
    <submittedName>
        <fullName evidence="1">Uncharacterized protein</fullName>
    </submittedName>
</protein>